<evidence type="ECO:0000256" key="1">
    <source>
        <dbReference type="ARBA" id="ARBA00008675"/>
    </source>
</evidence>
<dbReference type="InterPro" id="IPR019489">
    <property type="entry name" value="Clp_ATPase_C"/>
</dbReference>
<dbReference type="Pfam" id="PF17871">
    <property type="entry name" value="AAA_lid_9"/>
    <property type="match status" value="1"/>
</dbReference>
<dbReference type="InterPro" id="IPR001270">
    <property type="entry name" value="ClpA/B"/>
</dbReference>
<evidence type="ECO:0000256" key="6">
    <source>
        <dbReference type="PROSITE-ProRule" id="PRU01251"/>
    </source>
</evidence>
<dbReference type="CDD" id="cd00009">
    <property type="entry name" value="AAA"/>
    <property type="match status" value="1"/>
</dbReference>
<dbReference type="OrthoDB" id="47330at2759"/>
<dbReference type="InterPro" id="IPR003593">
    <property type="entry name" value="AAA+_ATPase"/>
</dbReference>
<dbReference type="CDD" id="cd19499">
    <property type="entry name" value="RecA-like_ClpB_Hsp104-like"/>
    <property type="match status" value="1"/>
</dbReference>
<dbReference type="InterPro" id="IPR041546">
    <property type="entry name" value="ClpA/ClpB_AAA_lid"/>
</dbReference>
<dbReference type="STRING" id="1764295.A0A5B8N2E5"/>
<keyword evidence="5 7" id="KW-0143">Chaperone</keyword>
<evidence type="ECO:0000313" key="11">
    <source>
        <dbReference type="Proteomes" id="UP000316726"/>
    </source>
</evidence>
<dbReference type="EMBL" id="CP031053">
    <property type="protein sequence ID" value="QDZ26035.1"/>
    <property type="molecule type" value="Genomic_DNA"/>
</dbReference>
<dbReference type="Gene3D" id="1.10.1780.10">
    <property type="entry name" value="Clp, N-terminal domain"/>
    <property type="match status" value="1"/>
</dbReference>
<evidence type="ECO:0000259" key="9">
    <source>
        <dbReference type="PROSITE" id="PS51903"/>
    </source>
</evidence>
<keyword evidence="3 7" id="KW-0547">Nucleotide-binding</keyword>
<dbReference type="GO" id="GO:0034605">
    <property type="term" value="P:cellular response to heat"/>
    <property type="evidence" value="ECO:0007669"/>
    <property type="project" value="TreeGrafter"/>
</dbReference>
<dbReference type="FunFam" id="1.10.8.60:FF:000017">
    <property type="entry name" value="ATP-dependent chaperone ClpB"/>
    <property type="match status" value="1"/>
</dbReference>
<dbReference type="Gene3D" id="1.10.8.60">
    <property type="match status" value="1"/>
</dbReference>
<dbReference type="Pfam" id="PF02861">
    <property type="entry name" value="Clp_N"/>
    <property type="match status" value="1"/>
</dbReference>
<dbReference type="GO" id="GO:0005524">
    <property type="term" value="F:ATP binding"/>
    <property type="evidence" value="ECO:0007669"/>
    <property type="project" value="UniProtKB-KW"/>
</dbReference>
<dbReference type="PROSITE" id="PS51903">
    <property type="entry name" value="CLP_R"/>
    <property type="match status" value="1"/>
</dbReference>
<reference evidence="10 11" key="1">
    <citation type="submission" date="2018-07" db="EMBL/GenBank/DDBJ databases">
        <title>The complete nuclear genome of the prasinophyte Chloropicon primus (CCMP1205).</title>
        <authorList>
            <person name="Pombert J.-F."/>
            <person name="Otis C."/>
            <person name="Turmel M."/>
            <person name="Lemieux C."/>
        </authorList>
    </citation>
    <scope>NUCLEOTIDE SEQUENCE [LARGE SCALE GENOMIC DNA]</scope>
    <source>
        <strain evidence="10 11">CCMP1205</strain>
    </source>
</reference>
<dbReference type="AlphaFoldDB" id="A0A5B8N2E5"/>
<keyword evidence="11" id="KW-1185">Reference proteome</keyword>
<evidence type="ECO:0000256" key="5">
    <source>
        <dbReference type="ARBA" id="ARBA00023186"/>
    </source>
</evidence>
<dbReference type="FunFam" id="3.40.50.300:FF:000025">
    <property type="entry name" value="ATP-dependent Clp protease subunit"/>
    <property type="match status" value="1"/>
</dbReference>
<dbReference type="PANTHER" id="PTHR11638:SF18">
    <property type="entry name" value="HEAT SHOCK PROTEIN 104"/>
    <property type="match status" value="1"/>
</dbReference>
<feature type="domain" description="Clp R" evidence="9">
    <location>
        <begin position="23"/>
        <end position="176"/>
    </location>
</feature>
<dbReference type="PANTHER" id="PTHR11638">
    <property type="entry name" value="ATP-DEPENDENT CLP PROTEASE"/>
    <property type="match status" value="1"/>
</dbReference>
<feature type="region of interest" description="Disordered" evidence="8">
    <location>
        <begin position="460"/>
        <end position="480"/>
    </location>
</feature>
<evidence type="ECO:0000256" key="4">
    <source>
        <dbReference type="ARBA" id="ARBA00022840"/>
    </source>
</evidence>
<evidence type="ECO:0000313" key="10">
    <source>
        <dbReference type="EMBL" id="QDZ26035.1"/>
    </source>
</evidence>
<feature type="region of interest" description="Disordered" evidence="8">
    <location>
        <begin position="1"/>
        <end position="26"/>
    </location>
</feature>
<gene>
    <name evidence="10" type="ORF">A3770_20p85530</name>
</gene>
<dbReference type="SMART" id="SM00382">
    <property type="entry name" value="AAA"/>
    <property type="match status" value="2"/>
</dbReference>
<dbReference type="InterPro" id="IPR028299">
    <property type="entry name" value="ClpA/B_CS2"/>
</dbReference>
<name>A0A5B8N2E5_9CHLO</name>
<evidence type="ECO:0000256" key="8">
    <source>
        <dbReference type="SAM" id="MobiDB-lite"/>
    </source>
</evidence>
<dbReference type="InterPro" id="IPR050130">
    <property type="entry name" value="ClpA_ClpB"/>
</dbReference>
<accession>A0A5B8N2E5</accession>
<protein>
    <submittedName>
        <fullName evidence="10">Chaperone protein ClpB3</fullName>
    </submittedName>
</protein>
<dbReference type="SMART" id="SM01086">
    <property type="entry name" value="ClpB_D2-small"/>
    <property type="match status" value="1"/>
</dbReference>
<dbReference type="PRINTS" id="PR00300">
    <property type="entry name" value="CLPPROTEASEA"/>
</dbReference>
<dbReference type="SUPFAM" id="SSF81923">
    <property type="entry name" value="Double Clp-N motif"/>
    <property type="match status" value="1"/>
</dbReference>
<evidence type="ECO:0000256" key="3">
    <source>
        <dbReference type="ARBA" id="ARBA00022741"/>
    </source>
</evidence>
<dbReference type="InterPro" id="IPR036628">
    <property type="entry name" value="Clp_N_dom_sf"/>
</dbReference>
<dbReference type="InterPro" id="IPR018368">
    <property type="entry name" value="ClpA/B_CS1"/>
</dbReference>
<dbReference type="InterPro" id="IPR027417">
    <property type="entry name" value="P-loop_NTPase"/>
</dbReference>
<keyword evidence="4 7" id="KW-0067">ATP-binding</keyword>
<dbReference type="GO" id="GO:0005737">
    <property type="term" value="C:cytoplasm"/>
    <property type="evidence" value="ECO:0007669"/>
    <property type="project" value="InterPro"/>
</dbReference>
<evidence type="ECO:0000256" key="2">
    <source>
        <dbReference type="ARBA" id="ARBA00022737"/>
    </source>
</evidence>
<dbReference type="GO" id="GO:0042026">
    <property type="term" value="P:protein refolding"/>
    <property type="evidence" value="ECO:0007669"/>
    <property type="project" value="InterPro"/>
</dbReference>
<dbReference type="SUPFAM" id="SSF52540">
    <property type="entry name" value="P-loop containing nucleoside triphosphate hydrolases"/>
    <property type="match status" value="2"/>
</dbReference>
<keyword evidence="2 6" id="KW-0677">Repeat</keyword>
<dbReference type="Proteomes" id="UP000316726">
    <property type="component" value="Chromosome 20"/>
</dbReference>
<dbReference type="InterPro" id="IPR003959">
    <property type="entry name" value="ATPase_AAA_core"/>
</dbReference>
<comment type="similarity">
    <text evidence="1 7">Belongs to the ClpA/ClpB family.</text>
</comment>
<proteinExistence type="inferred from homology"/>
<dbReference type="PROSITE" id="PS00870">
    <property type="entry name" value="CLPAB_1"/>
    <property type="match status" value="1"/>
</dbReference>
<dbReference type="Pfam" id="PF00004">
    <property type="entry name" value="AAA"/>
    <property type="match status" value="1"/>
</dbReference>
<sequence>MRANDDDGSSWSSSSSSSSKRRIQQKNFTEKAWDAVVGAPEVAKEYKHQVVETEHLMKALLEDRKGLARRVVRECGGQVETLEGNLERFLMSQPKVETQDESSLGQVLGKNLERCMAVAEQIRLDMDDSYVSVEHLVLALARDTKRFGYQGLRNCGVQDCSSKEKMMEHVRNVRGPAHKKVESRQAEDTYESLLKYGRDLTHEAREGKLDPVIGRDEEIRRCVHILSRRSKNNPVLIGEPGVGKTAVIEALAQRVVAGDVPASLQDRQIFALDMGSLLAGAKFRGEFEDRLKGVIDEVKASDGKVVLFIDEMHTLVGAGASEGAMDAGNLLKPQLARGELRCIGATTLNEYRKYIEKDAALERRFQQVYVDAPTVEDTISILRGLRERYELHHGVRISDGALVEAAVMSDRYISDRFLPDKAIDLMDEAAAGLKMEITSKPQALDRITRKVMQLEMERLSLERENSGQGGSKKNGRANNRLDAIENDLRRLKTKESELESQWMEEKGLIEEVQSLKEEIDRVQIEITQAERDYDLNKAAELKYGTLLNLQKDLDEAEARAMDDTGSSHNLLREEVNAADICNVISKWTGIPVNKLQQSEREKLLTLGDQLHERVIGQDEAVTAVADAIQRSRAGLADPRRPTASFFFMGPTGVGKTELAKALAGLMFESEDALVRIDMSEYMEKHTVSRLIGAPPGYVGHEEGGQLTEAIRRRPYSVVLFDEMEKAHGEVFNILLQVLDDGRITDSQGRLVDFKNCVIIMTSNVGSSHILEDFEEHGNMDSLGQERREKRKEKMMQSVHQQFRPEFINRVDDFIVFEPLTEKQIENIVLLQLERLKDRLKDRKISISLSPEALEYLARKGYDPVFGARPVKRVMRQEIENPLAKLLLKGSFEEGSDISIKLESRSLDEEAIDGNTFADAKLVFENAAATEESFELSAAGARE</sequence>
<dbReference type="InterPro" id="IPR004176">
    <property type="entry name" value="Clp_R_N"/>
</dbReference>
<dbReference type="Pfam" id="PF07724">
    <property type="entry name" value="AAA_2"/>
    <property type="match status" value="1"/>
</dbReference>
<dbReference type="FunFam" id="3.40.50.300:FF:000120">
    <property type="entry name" value="ATP-dependent chaperone ClpB"/>
    <property type="match status" value="1"/>
</dbReference>
<organism evidence="10 11">
    <name type="scientific">Chloropicon primus</name>
    <dbReference type="NCBI Taxonomy" id="1764295"/>
    <lineage>
        <taxon>Eukaryota</taxon>
        <taxon>Viridiplantae</taxon>
        <taxon>Chlorophyta</taxon>
        <taxon>Chloropicophyceae</taxon>
        <taxon>Chloropicales</taxon>
        <taxon>Chloropicaceae</taxon>
        <taxon>Chloropicon</taxon>
    </lineage>
</organism>
<dbReference type="FunFam" id="3.40.50.300:FF:000010">
    <property type="entry name" value="Chaperone clpB 1, putative"/>
    <property type="match status" value="1"/>
</dbReference>
<feature type="compositionally biased region" description="Low complexity" evidence="8">
    <location>
        <begin position="9"/>
        <end position="18"/>
    </location>
</feature>
<dbReference type="PROSITE" id="PS00871">
    <property type="entry name" value="CLPAB_2"/>
    <property type="match status" value="1"/>
</dbReference>
<dbReference type="InterPro" id="IPR017730">
    <property type="entry name" value="Chaperonin_ClpB"/>
</dbReference>
<dbReference type="GO" id="GO:0016887">
    <property type="term" value="F:ATP hydrolysis activity"/>
    <property type="evidence" value="ECO:0007669"/>
    <property type="project" value="InterPro"/>
</dbReference>
<dbReference type="Gene3D" id="3.40.50.300">
    <property type="entry name" value="P-loop containing nucleotide triphosphate hydrolases"/>
    <property type="match status" value="3"/>
</dbReference>
<evidence type="ECO:0000256" key="7">
    <source>
        <dbReference type="RuleBase" id="RU004432"/>
    </source>
</evidence>
<dbReference type="Pfam" id="PF10431">
    <property type="entry name" value="ClpB_D2-small"/>
    <property type="match status" value="1"/>
</dbReference>
<dbReference type="NCBIfam" id="TIGR03346">
    <property type="entry name" value="chaperone_ClpB"/>
    <property type="match status" value="1"/>
</dbReference>